<protein>
    <submittedName>
        <fullName evidence="1">Uncharacterized protein</fullName>
    </submittedName>
</protein>
<dbReference type="EMBL" id="CP032157">
    <property type="protein sequence ID" value="AXY75474.1"/>
    <property type="molecule type" value="Genomic_DNA"/>
</dbReference>
<dbReference type="KEGG" id="pseg:D3H65_16465"/>
<reference evidence="1 2" key="1">
    <citation type="submission" date="2018-09" db="EMBL/GenBank/DDBJ databases">
        <title>Genome sequencing of strain 6GH32-13.</title>
        <authorList>
            <person name="Weon H.-Y."/>
            <person name="Heo J."/>
            <person name="Kwon S.-W."/>
        </authorList>
    </citation>
    <scope>NUCLEOTIDE SEQUENCE [LARGE SCALE GENOMIC DNA]</scope>
    <source>
        <strain evidence="1 2">5GH32-13</strain>
    </source>
</reference>
<sequence>MAQANNWAILEGAIISSIKPVTMLTEAEKTHIELQEKYRAEVATKFKSPAKINLIETTTKILQGLAIIVGIWATWHEFKKYNEEKIGKVAEETRQANRDFSKMFYEKQLEYYAEAVEVTAMLANEVRDSEDYKTARQKFYRLYWGKLSLVEDKRVEARMVQFELLLQNYEGKQTQQERVWDGSSKAWISLRMVDQNDMQSASLRLAHDARMHTINTWIDSADRANYNALQ</sequence>
<organism evidence="1 2">
    <name type="scientific">Paraflavitalea soli</name>
    <dbReference type="NCBI Taxonomy" id="2315862"/>
    <lineage>
        <taxon>Bacteria</taxon>
        <taxon>Pseudomonadati</taxon>
        <taxon>Bacteroidota</taxon>
        <taxon>Chitinophagia</taxon>
        <taxon>Chitinophagales</taxon>
        <taxon>Chitinophagaceae</taxon>
        <taxon>Paraflavitalea</taxon>
    </lineage>
</organism>
<dbReference type="Proteomes" id="UP000263900">
    <property type="component" value="Chromosome"/>
</dbReference>
<evidence type="ECO:0000313" key="1">
    <source>
        <dbReference type="EMBL" id="AXY75474.1"/>
    </source>
</evidence>
<dbReference type="OrthoDB" id="7064750at2"/>
<accession>A0A3B7MLT5</accession>
<keyword evidence="2" id="KW-1185">Reference proteome</keyword>
<dbReference type="AlphaFoldDB" id="A0A3B7MLT5"/>
<evidence type="ECO:0000313" key="2">
    <source>
        <dbReference type="Proteomes" id="UP000263900"/>
    </source>
</evidence>
<gene>
    <name evidence="1" type="ORF">D3H65_16465</name>
</gene>
<name>A0A3B7MLT5_9BACT</name>
<proteinExistence type="predicted"/>